<reference evidence="3" key="1">
    <citation type="submission" date="2021-05" db="EMBL/GenBank/DDBJ databases">
        <title>Direct Submission.</title>
        <authorList>
            <person name="Li K."/>
            <person name="Gao J."/>
        </authorList>
    </citation>
    <scope>NUCLEOTIDE SEQUENCE [LARGE SCALE GENOMIC DNA]</scope>
    <source>
        <strain evidence="3">HDS12</strain>
    </source>
</reference>
<evidence type="ECO:0000313" key="3">
    <source>
        <dbReference type="Proteomes" id="UP000678016"/>
    </source>
</evidence>
<accession>A0ABX8C1L4</accession>
<keyword evidence="3" id="KW-1185">Reference proteome</keyword>
<keyword evidence="1" id="KW-1133">Transmembrane helix</keyword>
<feature type="transmembrane region" description="Helical" evidence="1">
    <location>
        <begin position="88"/>
        <end position="106"/>
    </location>
</feature>
<dbReference type="EMBL" id="CP074132">
    <property type="protein sequence ID" value="QUX28294.1"/>
    <property type="molecule type" value="Genomic_DNA"/>
</dbReference>
<gene>
    <name evidence="2" type="ORF">KGD83_24115</name>
</gene>
<sequence>MTTGTRPATVKAVFVLLVLIAVYQIVTSLLALVGATAMATVPMVAESARVPAWAVFTGAAVGLVYGALSAVLAVMVNRNRGGARTSVTAVNAVYAVVILALLLTPVSGVPEIVAALFAVTVAALANTATAREYFSGAAAPSGHAHPQVG</sequence>
<name>A0ABX8C1L4_9ACTN</name>
<evidence type="ECO:0000256" key="1">
    <source>
        <dbReference type="SAM" id="Phobius"/>
    </source>
</evidence>
<keyword evidence="1" id="KW-0472">Membrane</keyword>
<feature type="transmembrane region" description="Helical" evidence="1">
    <location>
        <begin position="12"/>
        <end position="33"/>
    </location>
</feature>
<dbReference type="RefSeq" id="WP_212641300.1">
    <property type="nucleotide sequence ID" value="NZ_CP074132.1"/>
</dbReference>
<evidence type="ECO:0000313" key="2">
    <source>
        <dbReference type="EMBL" id="QUX28294.1"/>
    </source>
</evidence>
<evidence type="ECO:0008006" key="4">
    <source>
        <dbReference type="Google" id="ProtNLM"/>
    </source>
</evidence>
<feature type="transmembrane region" description="Helical" evidence="1">
    <location>
        <begin position="53"/>
        <end position="76"/>
    </location>
</feature>
<organism evidence="2 3">
    <name type="scientific">Nocardiopsis akebiae</name>
    <dbReference type="NCBI Taxonomy" id="2831968"/>
    <lineage>
        <taxon>Bacteria</taxon>
        <taxon>Bacillati</taxon>
        <taxon>Actinomycetota</taxon>
        <taxon>Actinomycetes</taxon>
        <taxon>Streptosporangiales</taxon>
        <taxon>Nocardiopsidaceae</taxon>
        <taxon>Nocardiopsis</taxon>
    </lineage>
</organism>
<dbReference type="Proteomes" id="UP000678016">
    <property type="component" value="Chromosome"/>
</dbReference>
<proteinExistence type="predicted"/>
<protein>
    <recommendedName>
        <fullName evidence="4">Integral membrane protein</fullName>
    </recommendedName>
</protein>
<keyword evidence="1" id="KW-0812">Transmembrane</keyword>